<evidence type="ECO:0000259" key="1">
    <source>
        <dbReference type="Pfam" id="PF13439"/>
    </source>
</evidence>
<dbReference type="GO" id="GO:0016757">
    <property type="term" value="F:glycosyltransferase activity"/>
    <property type="evidence" value="ECO:0007669"/>
    <property type="project" value="UniProtKB-ARBA"/>
</dbReference>
<evidence type="ECO:0000313" key="2">
    <source>
        <dbReference type="EMBL" id="NHF61632.1"/>
    </source>
</evidence>
<organism evidence="2 3">
    <name type="scientific">Pelagihabitans pacificus</name>
    <dbReference type="NCBI Taxonomy" id="2696054"/>
    <lineage>
        <taxon>Bacteria</taxon>
        <taxon>Pseudomonadati</taxon>
        <taxon>Bacteroidota</taxon>
        <taxon>Flavobacteriia</taxon>
        <taxon>Flavobacteriales</taxon>
        <taxon>Flavobacteriaceae</taxon>
        <taxon>Pelagihabitans</taxon>
    </lineage>
</organism>
<dbReference type="EMBL" id="VIKU02000018">
    <property type="protein sequence ID" value="NHF61632.1"/>
    <property type="molecule type" value="Genomic_DNA"/>
</dbReference>
<gene>
    <name evidence="2" type="ORF">FK220_019965</name>
</gene>
<dbReference type="Proteomes" id="UP000707206">
    <property type="component" value="Unassembled WGS sequence"/>
</dbReference>
<dbReference type="Gene3D" id="3.40.50.2000">
    <property type="entry name" value="Glycogen Phosphorylase B"/>
    <property type="match status" value="1"/>
</dbReference>
<dbReference type="SUPFAM" id="SSF53756">
    <property type="entry name" value="UDP-Glycosyltransferase/glycogen phosphorylase"/>
    <property type="match status" value="1"/>
</dbReference>
<proteinExistence type="predicted"/>
<dbReference type="RefSeq" id="WP_152576127.1">
    <property type="nucleotide sequence ID" value="NZ_VIKU02000018.1"/>
</dbReference>
<protein>
    <submittedName>
        <fullName evidence="2">Glycosyltransferase family 4 protein</fullName>
    </submittedName>
</protein>
<evidence type="ECO:0000313" key="3">
    <source>
        <dbReference type="Proteomes" id="UP000707206"/>
    </source>
</evidence>
<dbReference type="AlphaFoldDB" id="A0A967B1Z9"/>
<name>A0A967B1Z9_9FLAO</name>
<sequence>MHKPLRIDFLTSSMEAGGAQRVISILANYLADKGYSVRIITFWGPDHYELNDTIERVRLHKHPLFHSIIFNGFFNLMSFYRKKSNRPDILSSHMDLLGLVSIPNSLIYNIKVIVSEHNNHLAYNNRAQSFCWNYLYPKADMVTILTEFDKEHFL</sequence>
<reference evidence="2" key="1">
    <citation type="submission" date="2019-07" db="EMBL/GenBank/DDBJ databases">
        <authorList>
            <person name="De-Chao Zhang Q."/>
        </authorList>
    </citation>
    <scope>NUCLEOTIDE SEQUENCE</scope>
    <source>
        <strain evidence="2">TP-CH-4</strain>
    </source>
</reference>
<comment type="caution">
    <text evidence="2">The sequence shown here is derived from an EMBL/GenBank/DDBJ whole genome shotgun (WGS) entry which is preliminary data.</text>
</comment>
<dbReference type="Pfam" id="PF13439">
    <property type="entry name" value="Glyco_transf_4"/>
    <property type="match status" value="1"/>
</dbReference>
<dbReference type="InterPro" id="IPR028098">
    <property type="entry name" value="Glyco_trans_4-like_N"/>
</dbReference>
<reference evidence="2" key="2">
    <citation type="submission" date="2020-03" db="EMBL/GenBank/DDBJ databases">
        <title>Flavobacteriaceae bacterium strain TP-CH-4, a member of the family Flavobacteriaceae isolated from a deep-sea seamount.</title>
        <authorList>
            <person name="Zhang D.-C."/>
        </authorList>
    </citation>
    <scope>NUCLEOTIDE SEQUENCE</scope>
    <source>
        <strain evidence="2">TP-CH-4</strain>
    </source>
</reference>
<accession>A0A967B1Z9</accession>
<feature type="non-terminal residue" evidence="2">
    <location>
        <position position="154"/>
    </location>
</feature>
<feature type="domain" description="Glycosyltransferase subfamily 4-like N-terminal" evidence="1">
    <location>
        <begin position="17"/>
        <end position="153"/>
    </location>
</feature>
<keyword evidence="3" id="KW-1185">Reference proteome</keyword>